<organism evidence="2 3">
    <name type="scientific">Galerina marginata (strain CBS 339.88)</name>
    <dbReference type="NCBI Taxonomy" id="685588"/>
    <lineage>
        <taxon>Eukaryota</taxon>
        <taxon>Fungi</taxon>
        <taxon>Dikarya</taxon>
        <taxon>Basidiomycota</taxon>
        <taxon>Agaricomycotina</taxon>
        <taxon>Agaricomycetes</taxon>
        <taxon>Agaricomycetidae</taxon>
        <taxon>Agaricales</taxon>
        <taxon>Agaricineae</taxon>
        <taxon>Strophariaceae</taxon>
        <taxon>Galerina</taxon>
    </lineage>
</organism>
<gene>
    <name evidence="2" type="ORF">GALMADRAFT_248035</name>
</gene>
<dbReference type="HOGENOM" id="CLU_2867788_0_0_1"/>
<keyword evidence="1" id="KW-0812">Transmembrane</keyword>
<dbReference type="Proteomes" id="UP000027222">
    <property type="component" value="Unassembled WGS sequence"/>
</dbReference>
<dbReference type="AlphaFoldDB" id="A0A067SZS1"/>
<keyword evidence="1" id="KW-0472">Membrane</keyword>
<accession>A0A067SZS1</accession>
<evidence type="ECO:0000313" key="3">
    <source>
        <dbReference type="Proteomes" id="UP000027222"/>
    </source>
</evidence>
<keyword evidence="1" id="KW-1133">Transmembrane helix</keyword>
<protein>
    <submittedName>
        <fullName evidence="2">Uncharacterized protein</fullName>
    </submittedName>
</protein>
<feature type="transmembrane region" description="Helical" evidence="1">
    <location>
        <begin position="20"/>
        <end position="42"/>
    </location>
</feature>
<sequence>MFYKTTRINILQASLVLNRLHFLPLFLLAAASVMILVVIVTLSPSDAATLLSQSTSQSVASLAD</sequence>
<evidence type="ECO:0000313" key="2">
    <source>
        <dbReference type="EMBL" id="KDR75552.1"/>
    </source>
</evidence>
<reference evidence="3" key="1">
    <citation type="journal article" date="2014" name="Proc. Natl. Acad. Sci. U.S.A.">
        <title>Extensive sampling of basidiomycete genomes demonstrates inadequacy of the white-rot/brown-rot paradigm for wood decay fungi.</title>
        <authorList>
            <person name="Riley R."/>
            <person name="Salamov A.A."/>
            <person name="Brown D.W."/>
            <person name="Nagy L.G."/>
            <person name="Floudas D."/>
            <person name="Held B.W."/>
            <person name="Levasseur A."/>
            <person name="Lombard V."/>
            <person name="Morin E."/>
            <person name="Otillar R."/>
            <person name="Lindquist E.A."/>
            <person name="Sun H."/>
            <person name="LaButti K.M."/>
            <person name="Schmutz J."/>
            <person name="Jabbour D."/>
            <person name="Luo H."/>
            <person name="Baker S.E."/>
            <person name="Pisabarro A.G."/>
            <person name="Walton J.D."/>
            <person name="Blanchette R.A."/>
            <person name="Henrissat B."/>
            <person name="Martin F."/>
            <person name="Cullen D."/>
            <person name="Hibbett D.S."/>
            <person name="Grigoriev I.V."/>
        </authorList>
    </citation>
    <scope>NUCLEOTIDE SEQUENCE [LARGE SCALE GENOMIC DNA]</scope>
    <source>
        <strain evidence="3">CBS 339.88</strain>
    </source>
</reference>
<evidence type="ECO:0000256" key="1">
    <source>
        <dbReference type="SAM" id="Phobius"/>
    </source>
</evidence>
<dbReference type="EMBL" id="KL142380">
    <property type="protein sequence ID" value="KDR75552.1"/>
    <property type="molecule type" value="Genomic_DNA"/>
</dbReference>
<proteinExistence type="predicted"/>
<keyword evidence="3" id="KW-1185">Reference proteome</keyword>
<name>A0A067SZS1_GALM3</name>